<evidence type="ECO:0000313" key="2">
    <source>
        <dbReference type="EMBL" id="CAJ0944780.1"/>
    </source>
</evidence>
<keyword evidence="1" id="KW-0812">Transmembrane</keyword>
<comment type="caution">
    <text evidence="2">The sequence shown here is derived from an EMBL/GenBank/DDBJ whole genome shotgun (WGS) entry which is preliminary data.</text>
</comment>
<organism evidence="2 3">
    <name type="scientific">Ranitomeya imitator</name>
    <name type="common">mimic poison frog</name>
    <dbReference type="NCBI Taxonomy" id="111125"/>
    <lineage>
        <taxon>Eukaryota</taxon>
        <taxon>Metazoa</taxon>
        <taxon>Chordata</taxon>
        <taxon>Craniata</taxon>
        <taxon>Vertebrata</taxon>
        <taxon>Euteleostomi</taxon>
        <taxon>Amphibia</taxon>
        <taxon>Batrachia</taxon>
        <taxon>Anura</taxon>
        <taxon>Neobatrachia</taxon>
        <taxon>Hyloidea</taxon>
        <taxon>Dendrobatidae</taxon>
        <taxon>Dendrobatinae</taxon>
        <taxon>Ranitomeya</taxon>
    </lineage>
</organism>
<keyword evidence="1" id="KW-1133">Transmembrane helix</keyword>
<protein>
    <submittedName>
        <fullName evidence="2">Uncharacterized protein</fullName>
    </submittedName>
</protein>
<proteinExistence type="predicted"/>
<feature type="transmembrane region" description="Helical" evidence="1">
    <location>
        <begin position="77"/>
        <end position="97"/>
    </location>
</feature>
<keyword evidence="3" id="KW-1185">Reference proteome</keyword>
<accession>A0ABN9LL80</accession>
<dbReference type="EMBL" id="CAUEEQ010023007">
    <property type="protein sequence ID" value="CAJ0944780.1"/>
    <property type="molecule type" value="Genomic_DNA"/>
</dbReference>
<evidence type="ECO:0000256" key="1">
    <source>
        <dbReference type="SAM" id="Phobius"/>
    </source>
</evidence>
<gene>
    <name evidence="2" type="ORF">RIMI_LOCUS10575681</name>
</gene>
<dbReference type="Proteomes" id="UP001176940">
    <property type="component" value="Unassembled WGS sequence"/>
</dbReference>
<reference evidence="2" key="1">
    <citation type="submission" date="2023-07" db="EMBL/GenBank/DDBJ databases">
        <authorList>
            <person name="Stuckert A."/>
        </authorList>
    </citation>
    <scope>NUCLEOTIDE SEQUENCE</scope>
</reference>
<name>A0ABN9LL80_9NEOB</name>
<sequence length="106" mass="12037">MVFKLPLEKVENLKDSILQVSSAKKVIPIGRGFSMRLSLTTRGVSQLHHFVRVTRNMKEDLAVWGDFLQSFNGMQQVVRVLLLFLEIIDVLTLGLLIGKRNISKCI</sequence>
<evidence type="ECO:0000313" key="3">
    <source>
        <dbReference type="Proteomes" id="UP001176940"/>
    </source>
</evidence>
<keyword evidence="1" id="KW-0472">Membrane</keyword>